<accession>L1LAL0</accession>
<keyword evidence="3" id="KW-1185">Reference proteome</keyword>
<sequence>MEEKNLGWLSGYNKVQHSIGTEPFFVRQIKVPTGGDIQLGDEVPNVPIREFNVYYSSTNYSDPLLVLLNIRQLGDVKALKYVPDKYMLSKNYDAITWDIRRIGSSLNDTELEEVLGEIYSKNKLDVGELKEDVQKKLTDITKDLNINLSGNFPAEHGNSVGSYDSGGNKIYYKKFTDHGYTRIKQCYTLYDFTVQDIKFDGDHTIETSNLPLKDTPIKTLEVYYKDTSSTNDPLMIYILYGDYRQRWLYRYSGDLVWTLVGGDGPSAQSSMNEKDIIKILGERTIPRVSIDLTKTNGSYTPTGNTLTFTVSIEHNPASSGFFQFIHTRSENKKFRIIQITHNGDHLYGIYSEEVLASVSGFYPDYTPSDPTKLLMVEIVDKSHNYTYYYRAKNESKWVKLERKGTEKLENIHLRNQLEKLKKESSDGSVSELSSGSSPFNKPGAISGLIVGSLVLTLAAVLLVRRYRYNARIRLFKNHPLL</sequence>
<dbReference type="KEGG" id="beq:BEWA_047750"/>
<dbReference type="RefSeq" id="XP_004831762.1">
    <property type="nucleotide sequence ID" value="XM_004831705.1"/>
</dbReference>
<dbReference type="GeneID" id="15805041"/>
<dbReference type="Proteomes" id="UP000031512">
    <property type="component" value="Unassembled WGS sequence"/>
</dbReference>
<evidence type="ECO:0000313" key="3">
    <source>
        <dbReference type="Proteomes" id="UP000031512"/>
    </source>
</evidence>
<reference evidence="2 3" key="1">
    <citation type="journal article" date="2012" name="BMC Genomics">
        <title>Comparative genomic analysis and phylogenetic position of Theileria equi.</title>
        <authorList>
            <person name="Kappmeyer L.S."/>
            <person name="Thiagarajan M."/>
            <person name="Herndon D.R."/>
            <person name="Ramsay J.D."/>
            <person name="Caler E."/>
            <person name="Djikeng A."/>
            <person name="Gillespie J.J."/>
            <person name="Lau A.O."/>
            <person name="Roalson E.H."/>
            <person name="Silva J.C."/>
            <person name="Silva M.G."/>
            <person name="Suarez C.E."/>
            <person name="Ueti M.W."/>
            <person name="Nene V.M."/>
            <person name="Mealey R.H."/>
            <person name="Knowles D.P."/>
            <person name="Brayton K.A."/>
        </authorList>
    </citation>
    <scope>NUCLEOTIDE SEQUENCE [LARGE SCALE GENOMIC DNA]</scope>
    <source>
        <strain evidence="2 3">WA</strain>
    </source>
</reference>
<gene>
    <name evidence="2" type="ORF">BEWA_047750</name>
</gene>
<dbReference type="AlphaFoldDB" id="L1LAL0"/>
<keyword evidence="1" id="KW-1133">Transmembrane helix</keyword>
<evidence type="ECO:0000313" key="2">
    <source>
        <dbReference type="EMBL" id="EKX72310.1"/>
    </source>
</evidence>
<evidence type="ECO:0000256" key="1">
    <source>
        <dbReference type="SAM" id="Phobius"/>
    </source>
</evidence>
<protein>
    <submittedName>
        <fullName evidence="2">Uncharacterized protein</fullName>
    </submittedName>
</protein>
<name>L1LAL0_THEEQ</name>
<dbReference type="VEuPathDB" id="PiroplasmaDB:BEWA_047750"/>
<keyword evidence="1" id="KW-0472">Membrane</keyword>
<proteinExistence type="predicted"/>
<keyword evidence="1" id="KW-0812">Transmembrane</keyword>
<organism evidence="2 3">
    <name type="scientific">Theileria equi strain WA</name>
    <dbReference type="NCBI Taxonomy" id="1537102"/>
    <lineage>
        <taxon>Eukaryota</taxon>
        <taxon>Sar</taxon>
        <taxon>Alveolata</taxon>
        <taxon>Apicomplexa</taxon>
        <taxon>Aconoidasida</taxon>
        <taxon>Piroplasmida</taxon>
        <taxon>Theileriidae</taxon>
        <taxon>Theileria</taxon>
    </lineage>
</organism>
<comment type="caution">
    <text evidence="2">The sequence shown here is derived from an EMBL/GenBank/DDBJ whole genome shotgun (WGS) entry which is preliminary data.</text>
</comment>
<dbReference type="EMBL" id="ACOU01000007">
    <property type="protein sequence ID" value="EKX72310.1"/>
    <property type="molecule type" value="Genomic_DNA"/>
</dbReference>
<feature type="transmembrane region" description="Helical" evidence="1">
    <location>
        <begin position="443"/>
        <end position="463"/>
    </location>
</feature>